<feature type="compositionally biased region" description="Acidic residues" evidence="1">
    <location>
        <begin position="140"/>
        <end position="152"/>
    </location>
</feature>
<evidence type="ECO:0000313" key="4">
    <source>
        <dbReference type="EMBL" id="KAJ2902575.1"/>
    </source>
</evidence>
<dbReference type="Pfam" id="PF10517">
    <property type="entry name" value="DM13"/>
    <property type="match status" value="1"/>
</dbReference>
<comment type="caution">
    <text evidence="4">The sequence shown here is derived from an EMBL/GenBank/DDBJ whole genome shotgun (WGS) entry which is preliminary data.</text>
</comment>
<sequence>MHPTAILISLISTAIAADVGATGDLSSLDAGLQGTVTVKDSDTLEISGYTLEDASAPALYWWGHNEEDDIESGYRINNEQVTETADDETIDVALDAGYSADDFVYVSLWCERLSANFGTAKLEGSDGDASSTSGGSGGDEASETDSADEASETGDQGSGAGKTGAASAGALAAAAAFAAYMV</sequence>
<reference evidence="4" key="1">
    <citation type="submission" date="2022-07" db="EMBL/GenBank/DDBJ databases">
        <title>Draft genome sequence of Zalerion maritima ATCC 34329, a (micro)plastics degrading marine fungus.</title>
        <authorList>
            <person name="Paco A."/>
            <person name="Goncalves M.F.M."/>
            <person name="Rocha-Santos T.A.P."/>
            <person name="Alves A."/>
        </authorList>
    </citation>
    <scope>NUCLEOTIDE SEQUENCE</scope>
    <source>
        <strain evidence="4">ATCC 34329</strain>
    </source>
</reference>
<dbReference type="SMART" id="SM00686">
    <property type="entry name" value="DM13"/>
    <property type="match status" value="1"/>
</dbReference>
<dbReference type="PANTHER" id="PTHR47281">
    <property type="entry name" value="OS09G0557700 PROTEIN"/>
    <property type="match status" value="1"/>
</dbReference>
<dbReference type="InterPro" id="IPR045879">
    <property type="entry name" value="B561A"/>
</dbReference>
<dbReference type="AlphaFoldDB" id="A0AAD5RSX8"/>
<dbReference type="PROSITE" id="PS51549">
    <property type="entry name" value="DM13"/>
    <property type="match status" value="1"/>
</dbReference>
<evidence type="ECO:0000256" key="1">
    <source>
        <dbReference type="SAM" id="MobiDB-lite"/>
    </source>
</evidence>
<feature type="signal peptide" evidence="2">
    <location>
        <begin position="1"/>
        <end position="16"/>
    </location>
</feature>
<dbReference type="EMBL" id="JAKWBI020000108">
    <property type="protein sequence ID" value="KAJ2902575.1"/>
    <property type="molecule type" value="Genomic_DNA"/>
</dbReference>
<accession>A0AAD5RSX8</accession>
<feature type="region of interest" description="Disordered" evidence="1">
    <location>
        <begin position="121"/>
        <end position="164"/>
    </location>
</feature>
<evidence type="ECO:0000313" key="5">
    <source>
        <dbReference type="Proteomes" id="UP001201980"/>
    </source>
</evidence>
<evidence type="ECO:0000259" key="3">
    <source>
        <dbReference type="PROSITE" id="PS51549"/>
    </source>
</evidence>
<dbReference type="Proteomes" id="UP001201980">
    <property type="component" value="Unassembled WGS sequence"/>
</dbReference>
<protein>
    <recommendedName>
        <fullName evidence="3">DM13 domain-containing protein</fullName>
    </recommendedName>
</protein>
<evidence type="ECO:0000256" key="2">
    <source>
        <dbReference type="SAM" id="SignalP"/>
    </source>
</evidence>
<dbReference type="PANTHER" id="PTHR47281:SF1">
    <property type="entry name" value="OS09G0557700 PROTEIN"/>
    <property type="match status" value="1"/>
</dbReference>
<dbReference type="InterPro" id="IPR019545">
    <property type="entry name" value="DM13_domain"/>
</dbReference>
<proteinExistence type="predicted"/>
<gene>
    <name evidence="4" type="ORF">MKZ38_000335</name>
</gene>
<keyword evidence="5" id="KW-1185">Reference proteome</keyword>
<name>A0AAD5RSX8_9PEZI</name>
<feature type="chain" id="PRO_5042173087" description="DM13 domain-containing protein" evidence="2">
    <location>
        <begin position="17"/>
        <end position="182"/>
    </location>
</feature>
<feature type="domain" description="DM13" evidence="3">
    <location>
        <begin position="19"/>
        <end position="123"/>
    </location>
</feature>
<organism evidence="4 5">
    <name type="scientific">Zalerion maritima</name>
    <dbReference type="NCBI Taxonomy" id="339359"/>
    <lineage>
        <taxon>Eukaryota</taxon>
        <taxon>Fungi</taxon>
        <taxon>Dikarya</taxon>
        <taxon>Ascomycota</taxon>
        <taxon>Pezizomycotina</taxon>
        <taxon>Sordariomycetes</taxon>
        <taxon>Lulworthiomycetidae</taxon>
        <taxon>Lulworthiales</taxon>
        <taxon>Lulworthiaceae</taxon>
        <taxon>Zalerion</taxon>
    </lineage>
</organism>
<keyword evidence="2" id="KW-0732">Signal</keyword>